<protein>
    <recommendedName>
        <fullName evidence="3">FAD/NAD(P)-binding domain-containing protein</fullName>
    </recommendedName>
</protein>
<comment type="caution">
    <text evidence="1">The sequence shown here is derived from an EMBL/GenBank/DDBJ whole genome shotgun (WGS) entry which is preliminary data.</text>
</comment>
<dbReference type="STRING" id="69771.A0A1V6NVL5"/>
<gene>
    <name evidence="1" type="ORF">PENDEC_c036G02244</name>
</gene>
<organism evidence="1 2">
    <name type="scientific">Penicillium decumbens</name>
    <dbReference type="NCBI Taxonomy" id="69771"/>
    <lineage>
        <taxon>Eukaryota</taxon>
        <taxon>Fungi</taxon>
        <taxon>Dikarya</taxon>
        <taxon>Ascomycota</taxon>
        <taxon>Pezizomycotina</taxon>
        <taxon>Eurotiomycetes</taxon>
        <taxon>Eurotiomycetidae</taxon>
        <taxon>Eurotiales</taxon>
        <taxon>Aspergillaceae</taxon>
        <taxon>Penicillium</taxon>
    </lineage>
</organism>
<dbReference type="SUPFAM" id="SSF51905">
    <property type="entry name" value="FAD/NAD(P)-binding domain"/>
    <property type="match status" value="1"/>
</dbReference>
<accession>A0A1V6NVL5</accession>
<dbReference type="Proteomes" id="UP000191522">
    <property type="component" value="Unassembled WGS sequence"/>
</dbReference>
<dbReference type="AlphaFoldDB" id="A0A1V6NVL5"/>
<dbReference type="OrthoDB" id="412005at2759"/>
<dbReference type="OMA" id="ASWDIQT"/>
<dbReference type="PANTHER" id="PTHR15192:SF8">
    <property type="entry name" value="FAD_NAD(P)-BINDING DOMAIN-CONTAINING PROTEIN"/>
    <property type="match status" value="1"/>
</dbReference>
<evidence type="ECO:0000313" key="2">
    <source>
        <dbReference type="Proteomes" id="UP000191522"/>
    </source>
</evidence>
<dbReference type="Gene3D" id="3.50.50.60">
    <property type="entry name" value="FAD/NAD(P)-binding domain"/>
    <property type="match status" value="1"/>
</dbReference>
<dbReference type="PANTHER" id="PTHR15192">
    <property type="entry name" value="PROTEIN CBG05349"/>
    <property type="match status" value="1"/>
</dbReference>
<evidence type="ECO:0000313" key="1">
    <source>
        <dbReference type="EMBL" id="OQD68396.1"/>
    </source>
</evidence>
<evidence type="ECO:0008006" key="3">
    <source>
        <dbReference type="Google" id="ProtNLM"/>
    </source>
</evidence>
<dbReference type="InterPro" id="IPR029731">
    <property type="entry name" value="OSGIN1/2"/>
</dbReference>
<proteinExistence type="predicted"/>
<sequence>MSPECPTLVEASETLLMESMETDTVIVGNGPSAMILSYILHGHLPFYSQDPPHPDHLLDAKLRDAPNLLNADVETLTTHFAASRLSYSTQALPVNVLLDTLVRPSVDIDETGTASNVEWRYVPERAISHLVFGKPSYPGGQWTEDPNGASWDIQTLSYAAMLSLPGYSFADHHRTAIGQELPPFTRPTRREIADYFRAYPAAVHVDDVFRCGEELEGISRTADGFYIRSHNLYCKRLVLASGIFSELLPPPPILQPLLQTQSTPATPLLVIGSGFSAADAIISASSDQKILHIFKWSPEDRPSPLRGCHQQAYPEYAGVYRLMKRAALAAKATSPNERPKNRRGTSTSFLESRNWDDFYEGVCDVEITGVEVANGLARVNFRRTDGSTFIRSVRGLVYAAGRRGTLNYLDSKLRSEVLGHDSDDSSVSGQTLRAKATEDLQVAPGVYIIGSLTGDSLVRFAYGGCISTAGHLLGDRDADRETRSMSSSVLSTRPQSSSLAVMNGMDGHHIFPNTGSDLTREDTFGKVSTVTSPAPTQSLWKTLVQMWEDLTQ</sequence>
<name>A0A1V6NVL5_PENDC</name>
<keyword evidence="2" id="KW-1185">Reference proteome</keyword>
<reference evidence="2" key="1">
    <citation type="journal article" date="2017" name="Nat. Microbiol.">
        <title>Global analysis of biosynthetic gene clusters reveals vast potential of secondary metabolite production in Penicillium species.</title>
        <authorList>
            <person name="Nielsen J.C."/>
            <person name="Grijseels S."/>
            <person name="Prigent S."/>
            <person name="Ji B."/>
            <person name="Dainat J."/>
            <person name="Nielsen K.F."/>
            <person name="Frisvad J.C."/>
            <person name="Workman M."/>
            <person name="Nielsen J."/>
        </authorList>
    </citation>
    <scope>NUCLEOTIDE SEQUENCE [LARGE SCALE GENOMIC DNA]</scope>
    <source>
        <strain evidence="2">IBT 11843</strain>
    </source>
</reference>
<dbReference type="EMBL" id="MDYL01000036">
    <property type="protein sequence ID" value="OQD68396.1"/>
    <property type="molecule type" value="Genomic_DNA"/>
</dbReference>
<dbReference type="InterPro" id="IPR036188">
    <property type="entry name" value="FAD/NAD-bd_sf"/>
</dbReference>